<dbReference type="InterPro" id="IPR027477">
    <property type="entry name" value="Succ_DH/fumarate_Rdtase_cat_sf"/>
</dbReference>
<accession>A0A7S4NZB9</accession>
<dbReference type="PANTHER" id="PTHR43400">
    <property type="entry name" value="FUMARATE REDUCTASE"/>
    <property type="match status" value="1"/>
</dbReference>
<evidence type="ECO:0000259" key="8">
    <source>
        <dbReference type="Pfam" id="PF00890"/>
    </source>
</evidence>
<dbReference type="SUPFAM" id="SSF51905">
    <property type="entry name" value="FAD/NAD(P)-binding domain"/>
    <property type="match status" value="1"/>
</dbReference>
<evidence type="ECO:0000256" key="5">
    <source>
        <dbReference type="ARBA" id="ARBA00050832"/>
    </source>
</evidence>
<evidence type="ECO:0000256" key="6">
    <source>
        <dbReference type="ARBA" id="ARBA00067004"/>
    </source>
</evidence>
<dbReference type="Gene3D" id="3.50.50.60">
    <property type="entry name" value="FAD/NAD(P)-binding domain"/>
    <property type="match status" value="2"/>
</dbReference>
<keyword evidence="4" id="KW-0560">Oxidoreductase</keyword>
<dbReference type="SUPFAM" id="SSF56425">
    <property type="entry name" value="Succinate dehydrogenase/fumarate reductase flavoprotein, catalytic domain"/>
    <property type="match status" value="1"/>
</dbReference>
<dbReference type="AlphaFoldDB" id="A0A7S4NZB9"/>
<evidence type="ECO:0000256" key="7">
    <source>
        <dbReference type="ARBA" id="ARBA00077246"/>
    </source>
</evidence>
<comment type="cofactor">
    <cofactor evidence="1">
        <name>FAD</name>
        <dbReference type="ChEBI" id="CHEBI:57692"/>
    </cofactor>
</comment>
<sequence length="304" mass="33373">MRQCKRKKAVRGVVYEDPEKTEHRIEADAVILTTGGYSFNSEMIKQYAPHIAHLSTTNGSFAMGEGIDLAAPLTPALRLMDQIQVHPTSFVDPNDINSHFRILAPEALRGSGGILLNHEGKRFVNELGLRDYVTKQIFEHCRPIKEGGPVVAYLLLSQEAADLFQKPNLGFYIFKKLVKEYSSVKTFGEEFGIDVAVIEESLKVYNQKKKEGGDEFGKKTFPAAFSVDEPVYAMMITSGIHYTMGGLQTNSNCEVESTHNNEPIPGLFAAGEVTGGLHGANRLGGNSLLECTVFGRMAGQQASK</sequence>
<dbReference type="InterPro" id="IPR050315">
    <property type="entry name" value="FAD-oxidoreductase_2"/>
</dbReference>
<keyword evidence="2" id="KW-0285">Flavoprotein</keyword>
<reference evidence="9" key="1">
    <citation type="submission" date="2021-01" db="EMBL/GenBank/DDBJ databases">
        <authorList>
            <person name="Corre E."/>
            <person name="Pelletier E."/>
            <person name="Niang G."/>
            <person name="Scheremetjew M."/>
            <person name="Finn R."/>
            <person name="Kale V."/>
            <person name="Holt S."/>
            <person name="Cochrane G."/>
            <person name="Meng A."/>
            <person name="Brown T."/>
            <person name="Cohen L."/>
        </authorList>
    </citation>
    <scope>NUCLEOTIDE SEQUENCE</scope>
    <source>
        <strain evidence="9">SoJaBio B1-5/56/2</strain>
    </source>
</reference>
<dbReference type="EC" id="1.3.1.6" evidence="6"/>
<keyword evidence="3" id="KW-0274">FAD</keyword>
<dbReference type="GO" id="GO:0016156">
    <property type="term" value="F:fumarate reductase (NADH) activity"/>
    <property type="evidence" value="ECO:0007669"/>
    <property type="project" value="UniProtKB-EC"/>
</dbReference>
<gene>
    <name evidence="9" type="ORF">NAES01612_LOCUS17146</name>
</gene>
<dbReference type="InterPro" id="IPR036188">
    <property type="entry name" value="FAD/NAD-bd_sf"/>
</dbReference>
<evidence type="ECO:0000313" key="9">
    <source>
        <dbReference type="EMBL" id="CAE2318816.1"/>
    </source>
</evidence>
<dbReference type="PANTHER" id="PTHR43400:SF7">
    <property type="entry name" value="FAD-DEPENDENT OXIDOREDUCTASE 2 FAD BINDING DOMAIN-CONTAINING PROTEIN"/>
    <property type="match status" value="1"/>
</dbReference>
<protein>
    <recommendedName>
        <fullName evidence="6">fumarate reductase (NADH)</fullName>
        <ecNumber evidence="6">1.3.1.6</ecNumber>
    </recommendedName>
    <alternativeName>
        <fullName evidence="7">NADH-dependent fumarate reductase</fullName>
    </alternativeName>
</protein>
<name>A0A7S4NZB9_9EUKA</name>
<evidence type="ECO:0000256" key="3">
    <source>
        <dbReference type="ARBA" id="ARBA00022827"/>
    </source>
</evidence>
<dbReference type="InterPro" id="IPR003953">
    <property type="entry name" value="FAD-dep_OxRdtase_2_FAD-bd"/>
</dbReference>
<organism evidence="9">
    <name type="scientific">Paramoeba aestuarina</name>
    <dbReference type="NCBI Taxonomy" id="180227"/>
    <lineage>
        <taxon>Eukaryota</taxon>
        <taxon>Amoebozoa</taxon>
        <taxon>Discosea</taxon>
        <taxon>Flabellinia</taxon>
        <taxon>Dactylopodida</taxon>
        <taxon>Paramoebidae</taxon>
        <taxon>Paramoeba</taxon>
    </lineage>
</organism>
<dbReference type="FunFam" id="3.90.700.10:FF:000007">
    <property type="entry name" value="NADH-dependent fumarate reductase"/>
    <property type="match status" value="1"/>
</dbReference>
<feature type="domain" description="FAD-dependent oxidoreductase 2 FAD-binding" evidence="8">
    <location>
        <begin position="7"/>
        <end position="288"/>
    </location>
</feature>
<evidence type="ECO:0000256" key="1">
    <source>
        <dbReference type="ARBA" id="ARBA00001974"/>
    </source>
</evidence>
<comment type="catalytic activity">
    <reaction evidence="5">
        <text>succinate + NAD(+) = fumarate + NADH + H(+)</text>
        <dbReference type="Rhea" id="RHEA:18281"/>
        <dbReference type="ChEBI" id="CHEBI:15378"/>
        <dbReference type="ChEBI" id="CHEBI:29806"/>
        <dbReference type="ChEBI" id="CHEBI:30031"/>
        <dbReference type="ChEBI" id="CHEBI:57540"/>
        <dbReference type="ChEBI" id="CHEBI:57945"/>
        <dbReference type="EC" id="1.3.1.6"/>
    </reaction>
</comment>
<evidence type="ECO:0000256" key="2">
    <source>
        <dbReference type="ARBA" id="ARBA00022630"/>
    </source>
</evidence>
<dbReference type="EMBL" id="HBKR01026186">
    <property type="protein sequence ID" value="CAE2318816.1"/>
    <property type="molecule type" value="Transcribed_RNA"/>
</dbReference>
<dbReference type="Gene3D" id="3.90.700.10">
    <property type="entry name" value="Succinate dehydrogenase/fumarate reductase flavoprotein, catalytic domain"/>
    <property type="match status" value="1"/>
</dbReference>
<dbReference type="Pfam" id="PF00890">
    <property type="entry name" value="FAD_binding_2"/>
    <property type="match status" value="1"/>
</dbReference>
<proteinExistence type="predicted"/>
<evidence type="ECO:0000256" key="4">
    <source>
        <dbReference type="ARBA" id="ARBA00023002"/>
    </source>
</evidence>